<dbReference type="Pfam" id="PF25794">
    <property type="entry name" value="SACS"/>
    <property type="match status" value="1"/>
</dbReference>
<accession>A0A0D9XZ92</accession>
<dbReference type="InterPro" id="IPR036890">
    <property type="entry name" value="HATPase_C_sf"/>
</dbReference>
<dbReference type="PANTHER" id="PTHR32387:SF9">
    <property type="entry name" value="RING-TYPE DOMAIN-CONTAINING PROTEIN"/>
    <property type="match status" value="1"/>
</dbReference>
<dbReference type="Gene3D" id="3.30.565.10">
    <property type="entry name" value="Histidine kinase-like ATPase, C-terminal domain"/>
    <property type="match status" value="1"/>
</dbReference>
<reference evidence="2" key="3">
    <citation type="submission" date="2015-04" db="UniProtKB">
        <authorList>
            <consortium name="EnsemblPlants"/>
        </authorList>
    </citation>
    <scope>IDENTIFICATION</scope>
</reference>
<dbReference type="InterPro" id="IPR052957">
    <property type="entry name" value="Auxin_embryo_med"/>
</dbReference>
<dbReference type="HOGENOM" id="CLU_000864_1_0_1"/>
<feature type="domain" description="Sacsin/Nov" evidence="1">
    <location>
        <begin position="44"/>
        <end position="145"/>
    </location>
</feature>
<dbReference type="EnsemblPlants" id="LPERR12G09810.1">
    <property type="protein sequence ID" value="LPERR12G09810.1"/>
    <property type="gene ID" value="LPERR12G09810"/>
</dbReference>
<dbReference type="SUPFAM" id="SSF55874">
    <property type="entry name" value="ATPase domain of HSP90 chaperone/DNA topoisomerase II/histidine kinase"/>
    <property type="match status" value="1"/>
</dbReference>
<protein>
    <recommendedName>
        <fullName evidence="1">Sacsin/Nov domain-containing protein</fullName>
    </recommendedName>
</protein>
<reference evidence="2 3" key="1">
    <citation type="submission" date="2012-08" db="EMBL/GenBank/DDBJ databases">
        <title>Oryza genome evolution.</title>
        <authorList>
            <person name="Wing R.A."/>
        </authorList>
    </citation>
    <scope>NUCLEOTIDE SEQUENCE</scope>
</reference>
<proteinExistence type="predicted"/>
<dbReference type="eggNOG" id="ENOG502QXH2">
    <property type="taxonomic scope" value="Eukaryota"/>
</dbReference>
<evidence type="ECO:0000259" key="1">
    <source>
        <dbReference type="Pfam" id="PF25794"/>
    </source>
</evidence>
<dbReference type="Proteomes" id="UP000032180">
    <property type="component" value="Chromosome 12"/>
</dbReference>
<dbReference type="STRING" id="77586.A0A0D9XZ92"/>
<organism evidence="2 3">
    <name type="scientific">Leersia perrieri</name>
    <dbReference type="NCBI Taxonomy" id="77586"/>
    <lineage>
        <taxon>Eukaryota</taxon>
        <taxon>Viridiplantae</taxon>
        <taxon>Streptophyta</taxon>
        <taxon>Embryophyta</taxon>
        <taxon>Tracheophyta</taxon>
        <taxon>Spermatophyta</taxon>
        <taxon>Magnoliopsida</taxon>
        <taxon>Liliopsida</taxon>
        <taxon>Poales</taxon>
        <taxon>Poaceae</taxon>
        <taxon>BOP clade</taxon>
        <taxon>Oryzoideae</taxon>
        <taxon>Oryzeae</taxon>
        <taxon>Oryzinae</taxon>
        <taxon>Leersia</taxon>
    </lineage>
</organism>
<sequence length="1324" mass="150388">MAAAAAREHVERIRRERFYIGRGEKNPLADDIHQAVTYLSEELYSKDAHFLMELIQNAEDNEYPSDVQPALEFAIIKNDITATGAASTLLVFNNERGFSAENIESICRIGKSTKKGNRHLGCIGEKGIGFKSVFLVSSQPHIFRNGYQIKFNEEPSEDCDIGYIVPKWVDEKPNIDDIQAVYGYSKKLPTTTIILPLKSDKILAVKNELSSTHPEILLFLSKIRQLSVREVNDDPKASKISQISISSEVDYRTQKDINAESYTLHLAMQESKSGDKEECTYYMWKQKFVVKPDCRDKKRMEVDKWVITLAFPHGQRLSRGARSPGVYAFLPTEMVTNLPFIIQADFLLASSRESILFDSQCPMESAFEALLKSSSNAPSFALPPIFRFLPRVFCKPSEVTRLDGAFRRILIMAKKQGIDLQNLCSHGTFVMISYLDSKEYNDVLGFLGVGYVKYEWYGKFVDGSNLVKQAPEEIYLELLSFIAENWWLKFSNTSMWDVPLIKYVTGADYPSYCSVNAASMHHMRICIASNKIVKLETQNLYDYAFAATKTIDKASSALAYCHFLYHSHAKKYIAEGSVIKLCHAMPLLDKCGSVIKQRNTLLVPAEGSNWFNLIGMNPWRSQKYIDLSANYISSGTYAGNYIPEGQLTAFLRTYAQAVDVPFMRPPNASFPTVSSPLGMENGLLLLEWIKNIRSSNFSLLQNFLSCIRNVDEEYYGNKVHVYVEELRAIGVQFEFGDANLCIANQPLTMENVLWIRDLRSRGVQLPHNVMRHIRNGSWLKTSIGYSPPSLSFLLPAHSGNLVEIIPEFFDVARIDQEFYEYKRSAYKDELHAIRVQFEFSDASAHVVKYMMSKSSNGALSRSNMLALLQFIRNLSDNNLNCANFVEKIKKGCQFKTYLGNRSPVNSILFSLEWETASVISLLPFIDTLFYGEDIVDYSTELELLGVYVAFKQNYQLLVDNFRLLSDEITPDITILILKCLRYAEIPQNFIKRLKELTWLKTCLGFRAPPGTFLVKDDWKCLLHIIDDIPLLDLNFYGDEIRMYEAELCNVDLIVGFTEASTRIVCRFRKLLGSSYFTKEKVVAMLECYRELSTKHQKLPVDLVKCMQHERWLDTSLGFRSPQEAIIYGSQWEHVSQISNLPFINDDDCSEYGLGKAIDLYRDELMALGAKVELKHGAQFVISGVNIPNDASAIKPEAVISLLKCIRSWRMRGSALPDNFMASINMRWVKTTAGYRHPKNCLLFGPSCSSLLHKEDAPFLDEVFYGQKILSYESELKALGVIVDARAGSALMAQCLKSCSDGDAISRIYSYLEASHWKPRNANDN</sequence>
<name>A0A0D9XZ92_9ORYZ</name>
<reference evidence="3" key="2">
    <citation type="submission" date="2013-12" db="EMBL/GenBank/DDBJ databases">
        <authorList>
            <person name="Yu Y."/>
            <person name="Lee S."/>
            <person name="de Baynast K."/>
            <person name="Wissotski M."/>
            <person name="Liu L."/>
            <person name="Talag J."/>
            <person name="Goicoechea J."/>
            <person name="Angelova A."/>
            <person name="Jetty R."/>
            <person name="Kudrna D."/>
            <person name="Golser W."/>
            <person name="Rivera L."/>
            <person name="Zhang J."/>
            <person name="Wing R."/>
        </authorList>
    </citation>
    <scope>NUCLEOTIDE SEQUENCE</scope>
</reference>
<evidence type="ECO:0000313" key="2">
    <source>
        <dbReference type="EnsemblPlants" id="LPERR12G09810.1"/>
    </source>
</evidence>
<evidence type="ECO:0000313" key="3">
    <source>
        <dbReference type="Proteomes" id="UP000032180"/>
    </source>
</evidence>
<keyword evidence="3" id="KW-1185">Reference proteome</keyword>
<dbReference type="Gramene" id="LPERR12G09810.1">
    <property type="protein sequence ID" value="LPERR12G09810.1"/>
    <property type="gene ID" value="LPERR12G09810"/>
</dbReference>
<dbReference type="PANTHER" id="PTHR32387">
    <property type="entry name" value="WU:FJ29H11"/>
    <property type="match status" value="1"/>
</dbReference>
<dbReference type="InterPro" id="IPR058210">
    <property type="entry name" value="SACS/Nov_dom"/>
</dbReference>
<dbReference type="NCBIfam" id="NF047352">
    <property type="entry name" value="P_loop_sacsin"/>
    <property type="match status" value="1"/>
</dbReference>